<sequence>MITKRLPVPPLLNFHLMSSCNGLLCMRATHPSCQLIIYNPFTWDIMELPKLSHRNGALGFGLDPTTKKFKVVMISYKRTCRDLRHRLVFRRAPRIATSSSSPIESVVHVLTVATSTTNSIMSFGIATEKFKEVPKLDCIGSDRKFHELVVLRGCLSVVSFGDEIEELEIWIRKEYWGKEFSIGIYIPKTLQANDGLNNSSFFLPRKFMRVLCMMRSGEILFKYRNKAVVCMILIPGHFGIFVLHLKGFRDVSGQSFMLQASIGLILLSIPKG</sequence>
<dbReference type="PANTHER" id="PTHR31111">
    <property type="entry name" value="BNAA05G37150D PROTEIN-RELATED"/>
    <property type="match status" value="1"/>
</dbReference>
<dbReference type="Proteomes" id="UP001396334">
    <property type="component" value="Unassembled WGS sequence"/>
</dbReference>
<dbReference type="InterPro" id="IPR013187">
    <property type="entry name" value="F-box-assoc_dom_typ3"/>
</dbReference>
<dbReference type="InterPro" id="IPR017451">
    <property type="entry name" value="F-box-assoc_interact_dom"/>
</dbReference>
<evidence type="ECO:0000313" key="2">
    <source>
        <dbReference type="EMBL" id="KAK9035120.1"/>
    </source>
</evidence>
<dbReference type="EMBL" id="JBBPBN010000006">
    <property type="protein sequence ID" value="KAK9035120.1"/>
    <property type="molecule type" value="Genomic_DNA"/>
</dbReference>
<name>A0ABR2TCW1_9ROSI</name>
<evidence type="ECO:0000313" key="3">
    <source>
        <dbReference type="Proteomes" id="UP001396334"/>
    </source>
</evidence>
<protein>
    <recommendedName>
        <fullName evidence="1">F-box associated beta-propeller type 3 domain-containing protein</fullName>
    </recommendedName>
</protein>
<dbReference type="NCBIfam" id="TIGR01640">
    <property type="entry name" value="F_box_assoc_1"/>
    <property type="match status" value="1"/>
</dbReference>
<feature type="domain" description="F-box associated beta-propeller type 3" evidence="1">
    <location>
        <begin position="14"/>
        <end position="221"/>
    </location>
</feature>
<gene>
    <name evidence="2" type="ORF">V6N11_077169</name>
</gene>
<reference evidence="2 3" key="1">
    <citation type="journal article" date="2024" name="G3 (Bethesda)">
        <title>Genome assembly of Hibiscus sabdariffa L. provides insights into metabolisms of medicinal natural products.</title>
        <authorList>
            <person name="Kim T."/>
        </authorList>
    </citation>
    <scope>NUCLEOTIDE SEQUENCE [LARGE SCALE GENOMIC DNA]</scope>
    <source>
        <strain evidence="2">TK-2024</strain>
        <tissue evidence="2">Old leaves</tissue>
    </source>
</reference>
<dbReference type="PANTHER" id="PTHR31111:SF136">
    <property type="entry name" value="F-BOX ASSOCIATED DOMAIN-CONTAINING PROTEIN"/>
    <property type="match status" value="1"/>
</dbReference>
<dbReference type="Pfam" id="PF08268">
    <property type="entry name" value="FBA_3"/>
    <property type="match status" value="1"/>
</dbReference>
<keyword evidence="3" id="KW-1185">Reference proteome</keyword>
<organism evidence="2 3">
    <name type="scientific">Hibiscus sabdariffa</name>
    <name type="common">roselle</name>
    <dbReference type="NCBI Taxonomy" id="183260"/>
    <lineage>
        <taxon>Eukaryota</taxon>
        <taxon>Viridiplantae</taxon>
        <taxon>Streptophyta</taxon>
        <taxon>Embryophyta</taxon>
        <taxon>Tracheophyta</taxon>
        <taxon>Spermatophyta</taxon>
        <taxon>Magnoliopsida</taxon>
        <taxon>eudicotyledons</taxon>
        <taxon>Gunneridae</taxon>
        <taxon>Pentapetalae</taxon>
        <taxon>rosids</taxon>
        <taxon>malvids</taxon>
        <taxon>Malvales</taxon>
        <taxon>Malvaceae</taxon>
        <taxon>Malvoideae</taxon>
        <taxon>Hibiscus</taxon>
    </lineage>
</organism>
<evidence type="ECO:0000259" key="1">
    <source>
        <dbReference type="Pfam" id="PF08268"/>
    </source>
</evidence>
<dbReference type="PROSITE" id="PS51257">
    <property type="entry name" value="PROKAR_LIPOPROTEIN"/>
    <property type="match status" value="1"/>
</dbReference>
<accession>A0ABR2TCW1</accession>
<proteinExistence type="predicted"/>
<comment type="caution">
    <text evidence="2">The sequence shown here is derived from an EMBL/GenBank/DDBJ whole genome shotgun (WGS) entry which is preliminary data.</text>
</comment>